<dbReference type="GO" id="GO:0060271">
    <property type="term" value="P:cilium assembly"/>
    <property type="evidence" value="ECO:0007669"/>
    <property type="project" value="TreeGrafter"/>
</dbReference>
<evidence type="ECO:0000313" key="2">
    <source>
        <dbReference type="Proteomes" id="UP001488838"/>
    </source>
</evidence>
<dbReference type="AlphaFoldDB" id="A0AAW0IN06"/>
<protein>
    <submittedName>
        <fullName evidence="1">Uncharacterized protein</fullName>
    </submittedName>
</protein>
<evidence type="ECO:0000313" key="1">
    <source>
        <dbReference type="EMBL" id="KAK7816065.1"/>
    </source>
</evidence>
<dbReference type="InterPro" id="IPR038911">
    <property type="entry name" value="SCLT1"/>
</dbReference>
<sequence>MRNLQEQLQLANQEKTWALELWQTASQELENVSKLYQEHMTEAQIHVFENQKQKDQLNNFQQLTKKLHVANENIEMVSGNNHFLYLIFTN</sequence>
<accession>A0AAW0IN06</accession>
<name>A0AAW0IN06_MYOGA</name>
<organism evidence="1 2">
    <name type="scientific">Myodes glareolus</name>
    <name type="common">Bank vole</name>
    <name type="synonym">Clethrionomys glareolus</name>
    <dbReference type="NCBI Taxonomy" id="447135"/>
    <lineage>
        <taxon>Eukaryota</taxon>
        <taxon>Metazoa</taxon>
        <taxon>Chordata</taxon>
        <taxon>Craniata</taxon>
        <taxon>Vertebrata</taxon>
        <taxon>Euteleostomi</taxon>
        <taxon>Mammalia</taxon>
        <taxon>Eutheria</taxon>
        <taxon>Euarchontoglires</taxon>
        <taxon>Glires</taxon>
        <taxon>Rodentia</taxon>
        <taxon>Myomorpha</taxon>
        <taxon>Muroidea</taxon>
        <taxon>Cricetidae</taxon>
        <taxon>Arvicolinae</taxon>
        <taxon>Myodes</taxon>
    </lineage>
</organism>
<dbReference type="EMBL" id="JBBHLL010000106">
    <property type="protein sequence ID" value="KAK7816065.1"/>
    <property type="molecule type" value="Genomic_DNA"/>
</dbReference>
<dbReference type="Proteomes" id="UP001488838">
    <property type="component" value="Unassembled WGS sequence"/>
</dbReference>
<comment type="caution">
    <text evidence="1">The sequence shown here is derived from an EMBL/GenBank/DDBJ whole genome shotgun (WGS) entry which is preliminary data.</text>
</comment>
<proteinExistence type="predicted"/>
<gene>
    <name evidence="1" type="ORF">U0070_024801</name>
</gene>
<dbReference type="PANTHER" id="PTHR35970">
    <property type="entry name" value="SODIUM CHANNEL AND CLATHRIN LINKER 1"/>
    <property type="match status" value="1"/>
</dbReference>
<dbReference type="GO" id="GO:0005814">
    <property type="term" value="C:centriole"/>
    <property type="evidence" value="ECO:0007669"/>
    <property type="project" value="TreeGrafter"/>
</dbReference>
<keyword evidence="2" id="KW-1185">Reference proteome</keyword>
<dbReference type="PANTHER" id="PTHR35970:SF1">
    <property type="entry name" value="SODIUM CHANNEL AND CLATHRIN LINKER 1"/>
    <property type="match status" value="1"/>
</dbReference>
<dbReference type="GO" id="GO:0045162">
    <property type="term" value="P:clustering of voltage-gated sodium channels"/>
    <property type="evidence" value="ECO:0007669"/>
    <property type="project" value="InterPro"/>
</dbReference>
<reference evidence="1 2" key="1">
    <citation type="journal article" date="2023" name="bioRxiv">
        <title>Conserved and derived expression patterns and positive selection on dental genes reveal complex evolutionary context of ever-growing rodent molars.</title>
        <authorList>
            <person name="Calamari Z.T."/>
            <person name="Song A."/>
            <person name="Cohen E."/>
            <person name="Akter M."/>
            <person name="Roy R.D."/>
            <person name="Hallikas O."/>
            <person name="Christensen M.M."/>
            <person name="Li P."/>
            <person name="Marangoni P."/>
            <person name="Jernvall J."/>
            <person name="Klein O.D."/>
        </authorList>
    </citation>
    <scope>NUCLEOTIDE SEQUENCE [LARGE SCALE GENOMIC DNA]</scope>
    <source>
        <strain evidence="1">V071</strain>
    </source>
</reference>